<dbReference type="EMBL" id="JBHSGO010000206">
    <property type="protein sequence ID" value="MFC4666543.1"/>
    <property type="molecule type" value="Genomic_DNA"/>
</dbReference>
<dbReference type="CDD" id="cd07984">
    <property type="entry name" value="LPLAT_LABLAT-like"/>
    <property type="match status" value="1"/>
</dbReference>
<proteinExistence type="predicted"/>
<comment type="caution">
    <text evidence="8">The sequence shown here is derived from an EMBL/GenBank/DDBJ whole genome shotgun (WGS) entry which is preliminary data.</text>
</comment>
<keyword evidence="6 8" id="KW-0012">Acyltransferase</keyword>
<dbReference type="InterPro" id="IPR004960">
    <property type="entry name" value="LipA_acyltrans"/>
</dbReference>
<evidence type="ECO:0000256" key="5">
    <source>
        <dbReference type="ARBA" id="ARBA00023136"/>
    </source>
</evidence>
<gene>
    <name evidence="8" type="ORF">ACFO3G_08050</name>
</gene>
<feature type="transmembrane region" description="Helical" evidence="7">
    <location>
        <begin position="12"/>
        <end position="38"/>
    </location>
</feature>
<evidence type="ECO:0000256" key="2">
    <source>
        <dbReference type="ARBA" id="ARBA00022475"/>
    </source>
</evidence>
<evidence type="ECO:0000256" key="7">
    <source>
        <dbReference type="SAM" id="Phobius"/>
    </source>
</evidence>
<dbReference type="Proteomes" id="UP001596020">
    <property type="component" value="Unassembled WGS sequence"/>
</dbReference>
<evidence type="ECO:0000256" key="3">
    <source>
        <dbReference type="ARBA" id="ARBA00022519"/>
    </source>
</evidence>
<dbReference type="RefSeq" id="WP_380079713.1">
    <property type="nucleotide sequence ID" value="NZ_JBHSGO010000206.1"/>
</dbReference>
<organism evidence="8 9">
    <name type="scientific">Falsiporphyromonas endometrii</name>
    <dbReference type="NCBI Taxonomy" id="1387297"/>
    <lineage>
        <taxon>Bacteria</taxon>
        <taxon>Pseudomonadati</taxon>
        <taxon>Bacteroidota</taxon>
        <taxon>Bacteroidia</taxon>
        <taxon>Bacteroidales</taxon>
        <taxon>Porphyromonadaceae</taxon>
        <taxon>Falsiporphyromonas</taxon>
    </lineage>
</organism>
<dbReference type="PANTHER" id="PTHR30606">
    <property type="entry name" value="LIPID A BIOSYNTHESIS LAUROYL ACYLTRANSFERASE"/>
    <property type="match status" value="1"/>
</dbReference>
<sequence length="309" mass="36277">MNLVYYIIKIPIAILSWMPFALLHFFADILAWIGYYIIRYRRKVVRTNMQNAFPEASLSQIKSYEKRFYRHFCRQIFDSFKLMSFSKKTAASHISFEGLDVLEDLRKEGADVVFLMMGHYGNWEYFTAAPLMINSIGFDLHQIYRPLKSKPVDRLMKNLRERFGAYCIAKEDVGRSVVSLYRHPINQGRTALVVFIADQTPSVNNIHYFTNFLNQPSAFFTGAERIAAKLDIPIVFMDVIREDDTHYKGVISLLSRHPNDEKPGAVTERYAALMDQTIRRDPPYWLWSHKRWKHKIENFPNVDRSDSLK</sequence>
<keyword evidence="2" id="KW-1003">Cell membrane</keyword>
<accession>A0ABV9K9C9</accession>
<dbReference type="Pfam" id="PF03279">
    <property type="entry name" value="Lip_A_acyltrans"/>
    <property type="match status" value="1"/>
</dbReference>
<reference evidence="9" key="1">
    <citation type="journal article" date="2019" name="Int. J. Syst. Evol. Microbiol.">
        <title>The Global Catalogue of Microorganisms (GCM) 10K type strain sequencing project: providing services to taxonomists for standard genome sequencing and annotation.</title>
        <authorList>
            <consortium name="The Broad Institute Genomics Platform"/>
            <consortium name="The Broad Institute Genome Sequencing Center for Infectious Disease"/>
            <person name="Wu L."/>
            <person name="Ma J."/>
        </authorList>
    </citation>
    <scope>NUCLEOTIDE SEQUENCE [LARGE SCALE GENOMIC DNA]</scope>
    <source>
        <strain evidence="9">CGMCC 4.7357</strain>
    </source>
</reference>
<evidence type="ECO:0000256" key="1">
    <source>
        <dbReference type="ARBA" id="ARBA00004533"/>
    </source>
</evidence>
<comment type="subcellular location">
    <subcellularLocation>
        <location evidence="1">Cell inner membrane</location>
    </subcellularLocation>
</comment>
<dbReference type="GO" id="GO:0016746">
    <property type="term" value="F:acyltransferase activity"/>
    <property type="evidence" value="ECO:0007669"/>
    <property type="project" value="UniProtKB-KW"/>
</dbReference>
<keyword evidence="3" id="KW-0997">Cell inner membrane</keyword>
<keyword evidence="9" id="KW-1185">Reference proteome</keyword>
<name>A0ABV9K9C9_9PORP</name>
<keyword evidence="7" id="KW-1133">Transmembrane helix</keyword>
<keyword evidence="7" id="KW-0812">Transmembrane</keyword>
<dbReference type="PANTHER" id="PTHR30606:SF10">
    <property type="entry name" value="PHOSPHATIDYLINOSITOL MANNOSIDE ACYLTRANSFERASE"/>
    <property type="match status" value="1"/>
</dbReference>
<protein>
    <submittedName>
        <fullName evidence="8">Lysophospholipid acyltransferase family protein</fullName>
    </submittedName>
</protein>
<keyword evidence="5 7" id="KW-0472">Membrane</keyword>
<evidence type="ECO:0000256" key="6">
    <source>
        <dbReference type="ARBA" id="ARBA00023315"/>
    </source>
</evidence>
<evidence type="ECO:0000313" key="8">
    <source>
        <dbReference type="EMBL" id="MFC4666543.1"/>
    </source>
</evidence>
<evidence type="ECO:0000256" key="4">
    <source>
        <dbReference type="ARBA" id="ARBA00022679"/>
    </source>
</evidence>
<keyword evidence="4" id="KW-0808">Transferase</keyword>
<evidence type="ECO:0000313" key="9">
    <source>
        <dbReference type="Proteomes" id="UP001596020"/>
    </source>
</evidence>